<sequence>MCAFTPTSSMQAPFIVNTATNNGMAINVVKNEVASGKSIQNECETKYSVCYTKEHVTVPSKSDAEISFDEELYEEGSNSEEFAYVIRLRFKM</sequence>
<gene>
    <name evidence="1" type="ORF">AB6A40_005829</name>
</gene>
<organism evidence="1 2">
    <name type="scientific">Gnathostoma spinigerum</name>
    <dbReference type="NCBI Taxonomy" id="75299"/>
    <lineage>
        <taxon>Eukaryota</taxon>
        <taxon>Metazoa</taxon>
        <taxon>Ecdysozoa</taxon>
        <taxon>Nematoda</taxon>
        <taxon>Chromadorea</taxon>
        <taxon>Rhabditida</taxon>
        <taxon>Spirurina</taxon>
        <taxon>Gnathostomatomorpha</taxon>
        <taxon>Gnathostomatoidea</taxon>
        <taxon>Gnathostomatidae</taxon>
        <taxon>Gnathostoma</taxon>
    </lineage>
</organism>
<accession>A0ABD6EHR1</accession>
<keyword evidence="2" id="KW-1185">Reference proteome</keyword>
<protein>
    <submittedName>
        <fullName evidence="1">Uncharacterized protein</fullName>
    </submittedName>
</protein>
<name>A0ABD6EHR1_9BILA</name>
<evidence type="ECO:0000313" key="2">
    <source>
        <dbReference type="Proteomes" id="UP001608902"/>
    </source>
</evidence>
<proteinExistence type="predicted"/>
<reference evidence="1 2" key="1">
    <citation type="submission" date="2024-08" db="EMBL/GenBank/DDBJ databases">
        <title>Gnathostoma spinigerum genome.</title>
        <authorList>
            <person name="Gonzalez-Bertolin B."/>
            <person name="Monzon S."/>
            <person name="Zaballos A."/>
            <person name="Jimenez P."/>
            <person name="Dekumyoy P."/>
            <person name="Varona S."/>
            <person name="Cuesta I."/>
            <person name="Sumanam S."/>
            <person name="Adisakwattana P."/>
            <person name="Gasser R.B."/>
            <person name="Hernandez-Gonzalez A."/>
            <person name="Young N.D."/>
            <person name="Perteguer M.J."/>
        </authorList>
    </citation>
    <scope>NUCLEOTIDE SEQUENCE [LARGE SCALE GENOMIC DNA]</scope>
    <source>
        <strain evidence="1">AL3</strain>
        <tissue evidence="1">Liver</tissue>
    </source>
</reference>
<evidence type="ECO:0000313" key="1">
    <source>
        <dbReference type="EMBL" id="MFH4979120.1"/>
    </source>
</evidence>
<dbReference type="Proteomes" id="UP001608902">
    <property type="component" value="Unassembled WGS sequence"/>
</dbReference>
<dbReference type="EMBL" id="JBGFUD010003871">
    <property type="protein sequence ID" value="MFH4979120.1"/>
    <property type="molecule type" value="Genomic_DNA"/>
</dbReference>
<comment type="caution">
    <text evidence="1">The sequence shown here is derived from an EMBL/GenBank/DDBJ whole genome shotgun (WGS) entry which is preliminary data.</text>
</comment>
<dbReference type="AlphaFoldDB" id="A0ABD6EHR1"/>